<dbReference type="PANTHER" id="PTHR11178:SF1">
    <property type="entry name" value="NFU1 IRON-SULFUR CLUSTER SCAFFOLD HOMOLOG, MITOCHONDRIAL"/>
    <property type="match status" value="1"/>
</dbReference>
<name>A0A5B8XKT2_9DELT</name>
<dbReference type="AlphaFoldDB" id="A0A5B8XKT2"/>
<evidence type="ECO:0000313" key="4">
    <source>
        <dbReference type="Proteomes" id="UP000321595"/>
    </source>
</evidence>
<dbReference type="KEGG" id="bbae:FRD01_02695"/>
<comment type="similarity">
    <text evidence="1">Belongs to the NifU family.</text>
</comment>
<dbReference type="GO" id="GO:0005506">
    <property type="term" value="F:iron ion binding"/>
    <property type="evidence" value="ECO:0007669"/>
    <property type="project" value="InterPro"/>
</dbReference>
<organism evidence="3 4">
    <name type="scientific">Microvenator marinus</name>
    <dbReference type="NCBI Taxonomy" id="2600177"/>
    <lineage>
        <taxon>Bacteria</taxon>
        <taxon>Deltaproteobacteria</taxon>
        <taxon>Bradymonadales</taxon>
        <taxon>Microvenatoraceae</taxon>
        <taxon>Microvenator</taxon>
    </lineage>
</organism>
<proteinExistence type="inferred from homology"/>
<dbReference type="Pfam" id="PF08712">
    <property type="entry name" value="Nfu_N"/>
    <property type="match status" value="1"/>
</dbReference>
<protein>
    <submittedName>
        <fullName evidence="3">NifU family protein</fullName>
    </submittedName>
</protein>
<evidence type="ECO:0000256" key="1">
    <source>
        <dbReference type="ARBA" id="ARBA00006420"/>
    </source>
</evidence>
<dbReference type="SUPFAM" id="SSF117916">
    <property type="entry name" value="Fe-S cluster assembly (FSCA) domain-like"/>
    <property type="match status" value="1"/>
</dbReference>
<dbReference type="InterPro" id="IPR036498">
    <property type="entry name" value="Nfu/NifU_N_sf"/>
</dbReference>
<feature type="domain" description="Scaffold protein Nfu/NifU N-terminal" evidence="2">
    <location>
        <begin position="4"/>
        <end position="91"/>
    </location>
</feature>
<dbReference type="EMBL" id="CP042467">
    <property type="protein sequence ID" value="QED26184.1"/>
    <property type="molecule type" value="Genomic_DNA"/>
</dbReference>
<dbReference type="InterPro" id="IPR034904">
    <property type="entry name" value="FSCA_dom_sf"/>
</dbReference>
<evidence type="ECO:0000313" key="3">
    <source>
        <dbReference type="EMBL" id="QED26184.1"/>
    </source>
</evidence>
<dbReference type="GO" id="GO:0016226">
    <property type="term" value="P:iron-sulfur cluster assembly"/>
    <property type="evidence" value="ECO:0007669"/>
    <property type="project" value="InterPro"/>
</dbReference>
<dbReference type="SMART" id="SM00932">
    <property type="entry name" value="Nfu_N"/>
    <property type="match status" value="1"/>
</dbReference>
<accession>A0A5B8XKT2</accession>
<dbReference type="InterPro" id="IPR014824">
    <property type="entry name" value="Nfu/NifU_N"/>
</dbReference>
<evidence type="ECO:0000259" key="2">
    <source>
        <dbReference type="SMART" id="SM00932"/>
    </source>
</evidence>
<sequence length="188" mass="20613">MKIKEIEYTPNPNAVKFILDEPLTPFGIAGEFHNAEQAASVPFARALFEVEHVQSVYYTHTWVTITQDGGVSWHELLREVAIPIREAVVEDASIGESMLHQGEPIEGEGVGLDDPRIPEIQQILDEDILPFLQSDGGGLEIKGFVNNQLLIRYQGACGTCPASSMGTLMAIENAIQMQVDPDIEVVAI</sequence>
<dbReference type="OrthoDB" id="9796965at2"/>
<dbReference type="GO" id="GO:0051536">
    <property type="term" value="F:iron-sulfur cluster binding"/>
    <property type="evidence" value="ECO:0007669"/>
    <property type="project" value="InterPro"/>
</dbReference>
<dbReference type="PANTHER" id="PTHR11178">
    <property type="entry name" value="IRON-SULFUR CLUSTER SCAFFOLD PROTEIN NFU-RELATED"/>
    <property type="match status" value="1"/>
</dbReference>
<reference evidence="3 4" key="1">
    <citation type="submission" date="2019-08" db="EMBL/GenBank/DDBJ databases">
        <authorList>
            <person name="Liang Q."/>
        </authorList>
    </citation>
    <scope>NUCLEOTIDE SEQUENCE [LARGE SCALE GENOMIC DNA]</scope>
    <source>
        <strain evidence="3 4">V1718</strain>
    </source>
</reference>
<gene>
    <name evidence="3" type="ORF">FRD01_02695</name>
</gene>
<dbReference type="Gene3D" id="3.30.300.130">
    <property type="entry name" value="Fe-S cluster assembly (FSCA)"/>
    <property type="match status" value="1"/>
</dbReference>
<dbReference type="RefSeq" id="WP_146957409.1">
    <property type="nucleotide sequence ID" value="NZ_CP042467.1"/>
</dbReference>
<dbReference type="Pfam" id="PF01106">
    <property type="entry name" value="NifU"/>
    <property type="match status" value="1"/>
</dbReference>
<dbReference type="Proteomes" id="UP000321595">
    <property type="component" value="Chromosome"/>
</dbReference>
<dbReference type="SUPFAM" id="SSF110836">
    <property type="entry name" value="Hypothetical protein SAV1430"/>
    <property type="match status" value="1"/>
</dbReference>
<dbReference type="InterPro" id="IPR001075">
    <property type="entry name" value="NIF_FeS_clus_asmbl_NifU_C"/>
</dbReference>
<keyword evidence="4" id="KW-1185">Reference proteome</keyword>
<dbReference type="Gene3D" id="3.30.1370.70">
    <property type="entry name" value="Scaffold protein Nfu/NifU, N-terminal domain"/>
    <property type="match status" value="1"/>
</dbReference>